<protein>
    <submittedName>
        <fullName evidence="2">Uncharacterized protein</fullName>
    </submittedName>
</protein>
<dbReference type="RefSeq" id="WP_308717504.1">
    <property type="nucleotide sequence ID" value="NZ_JAVHUY010000053.1"/>
</dbReference>
<evidence type="ECO:0000313" key="2">
    <source>
        <dbReference type="EMBL" id="MDQ7910254.1"/>
    </source>
</evidence>
<sequence>MQHLSQVVKVLGDALHRIELLERHDRAHAELGLQLDSRCKALGDQMLQMSEDLAAVAGNVQFPGEDAVRDEDKPARPVKKAAAKKAAPEQAGS</sequence>
<evidence type="ECO:0000313" key="3">
    <source>
        <dbReference type="Proteomes" id="UP001230908"/>
    </source>
</evidence>
<evidence type="ECO:0000256" key="1">
    <source>
        <dbReference type="SAM" id="MobiDB-lite"/>
    </source>
</evidence>
<keyword evidence="3" id="KW-1185">Reference proteome</keyword>
<feature type="region of interest" description="Disordered" evidence="1">
    <location>
        <begin position="64"/>
        <end position="93"/>
    </location>
</feature>
<gene>
    <name evidence="2" type="ORF">RB614_37750</name>
</gene>
<name>A0ABU0ZV98_9ACTN</name>
<comment type="caution">
    <text evidence="2">The sequence shown here is derived from an EMBL/GenBank/DDBJ whole genome shotgun (WGS) entry which is preliminary data.</text>
</comment>
<organism evidence="2 3">
    <name type="scientific">Phytohabitans maris</name>
    <dbReference type="NCBI Taxonomy" id="3071409"/>
    <lineage>
        <taxon>Bacteria</taxon>
        <taxon>Bacillati</taxon>
        <taxon>Actinomycetota</taxon>
        <taxon>Actinomycetes</taxon>
        <taxon>Micromonosporales</taxon>
        <taxon>Micromonosporaceae</taxon>
    </lineage>
</organism>
<proteinExistence type="predicted"/>
<dbReference type="EMBL" id="JAVHUY010000053">
    <property type="protein sequence ID" value="MDQ7910254.1"/>
    <property type="molecule type" value="Genomic_DNA"/>
</dbReference>
<dbReference type="Proteomes" id="UP001230908">
    <property type="component" value="Unassembled WGS sequence"/>
</dbReference>
<feature type="compositionally biased region" description="Basic and acidic residues" evidence="1">
    <location>
        <begin position="66"/>
        <end position="75"/>
    </location>
</feature>
<reference evidence="2 3" key="1">
    <citation type="submission" date="2023-08" db="EMBL/GenBank/DDBJ databases">
        <title>Phytohabitans sansha sp. nov., isolated from marine sediment.</title>
        <authorList>
            <person name="Zhao Y."/>
            <person name="Yi K."/>
        </authorList>
    </citation>
    <scope>NUCLEOTIDE SEQUENCE [LARGE SCALE GENOMIC DNA]</scope>
    <source>
        <strain evidence="2 3">ZYX-F-186</strain>
    </source>
</reference>
<accession>A0ABU0ZV98</accession>